<dbReference type="EMBL" id="VUOB01000002">
    <property type="protein sequence ID" value="KAA2266552.1"/>
    <property type="molecule type" value="Genomic_DNA"/>
</dbReference>
<dbReference type="PANTHER" id="PTHR35333">
    <property type="entry name" value="BETA-LACTAMASE"/>
    <property type="match status" value="1"/>
</dbReference>
<dbReference type="EC" id="3.5.2.6" evidence="2 6"/>
<dbReference type="SUPFAM" id="SSF56601">
    <property type="entry name" value="beta-lactamase/transpeptidase-like"/>
    <property type="match status" value="1"/>
</dbReference>
<evidence type="ECO:0000256" key="3">
    <source>
        <dbReference type="ARBA" id="ARBA00018879"/>
    </source>
</evidence>
<dbReference type="Proteomes" id="UP000323454">
    <property type="component" value="Unassembled WGS sequence"/>
</dbReference>
<dbReference type="InterPro" id="IPR023650">
    <property type="entry name" value="Beta-lactam_class-A_AS"/>
</dbReference>
<comment type="caution">
    <text evidence="8">The sequence shown here is derived from an EMBL/GenBank/DDBJ whole genome shotgun (WGS) entry which is preliminary data.</text>
</comment>
<dbReference type="Pfam" id="PF13354">
    <property type="entry name" value="Beta-lactamase2"/>
    <property type="match status" value="1"/>
</dbReference>
<dbReference type="GO" id="GO:0046677">
    <property type="term" value="P:response to antibiotic"/>
    <property type="evidence" value="ECO:0007669"/>
    <property type="project" value="UniProtKB-UniRule"/>
</dbReference>
<dbReference type="InterPro" id="IPR006311">
    <property type="entry name" value="TAT_signal"/>
</dbReference>
<dbReference type="InterPro" id="IPR012338">
    <property type="entry name" value="Beta-lactam/transpept-like"/>
</dbReference>
<accession>A0A5B2XUE2</accession>
<evidence type="ECO:0000313" key="8">
    <source>
        <dbReference type="EMBL" id="KAA2266552.1"/>
    </source>
</evidence>
<comment type="similarity">
    <text evidence="1 6">Belongs to the class-A beta-lactamase family.</text>
</comment>
<dbReference type="OrthoDB" id="9784149at2"/>
<sequence>MPQPDNRIRRGRLSRRALLHGGLAGLGVALVGCSTTATPPGASSSGASSAPPSADQAAEAAFAALEAKFGGRLGVSAVDTGTGRTVGHRADERFLMCSTHKVFVVAAILALRGRQPGLLDRLIRYDRSQLLSYAPVTSQHVADGMTVSALCEAAITVSDNTAVNLLQQVLGGPAAATAYVRTTGDQVTRLDRLEPDLNVGAPGDERDTTTPAQFAADLRTLALGDTLDPAGRDLLTGWLTAATTGGALVRAGLPAGWRAGDKSGSGAAGEVNDVAVVWPPNHAPLVVTVFTAPTDRASKAGQATVAGAASIAVKALVPAG</sequence>
<evidence type="ECO:0000256" key="6">
    <source>
        <dbReference type="RuleBase" id="RU361140"/>
    </source>
</evidence>
<dbReference type="PANTHER" id="PTHR35333:SF3">
    <property type="entry name" value="BETA-LACTAMASE-TYPE TRANSPEPTIDASE FOLD CONTAINING PROTEIN"/>
    <property type="match status" value="1"/>
</dbReference>
<dbReference type="GO" id="GO:0008800">
    <property type="term" value="F:beta-lactamase activity"/>
    <property type="evidence" value="ECO:0007669"/>
    <property type="project" value="UniProtKB-UniRule"/>
</dbReference>
<feature type="domain" description="Beta-lactamase class A catalytic" evidence="7">
    <location>
        <begin position="74"/>
        <end position="291"/>
    </location>
</feature>
<evidence type="ECO:0000313" key="9">
    <source>
        <dbReference type="Proteomes" id="UP000323454"/>
    </source>
</evidence>
<reference evidence="8 9" key="1">
    <citation type="submission" date="2019-09" db="EMBL/GenBank/DDBJ databases">
        <title>Goodfellowia gen. nov., a new genus of the Pseudonocardineae related to Actinoalloteichus, containing Goodfellowia coeruleoviolacea gen. nov., comb. nov. gen. nov., comb. nov.</title>
        <authorList>
            <person name="Labeda D."/>
        </authorList>
    </citation>
    <scope>NUCLEOTIDE SEQUENCE [LARGE SCALE GENOMIC DNA]</scope>
    <source>
        <strain evidence="8 9">AN110305</strain>
    </source>
</reference>
<comment type="catalytic activity">
    <reaction evidence="6">
        <text>a beta-lactam + H2O = a substituted beta-amino acid</text>
        <dbReference type="Rhea" id="RHEA:20401"/>
        <dbReference type="ChEBI" id="CHEBI:15377"/>
        <dbReference type="ChEBI" id="CHEBI:35627"/>
        <dbReference type="ChEBI" id="CHEBI:140347"/>
        <dbReference type="EC" id="3.5.2.6"/>
    </reaction>
</comment>
<evidence type="ECO:0000256" key="1">
    <source>
        <dbReference type="ARBA" id="ARBA00009009"/>
    </source>
</evidence>
<dbReference type="InterPro" id="IPR000871">
    <property type="entry name" value="Beta-lactam_class-A"/>
</dbReference>
<keyword evidence="4 6" id="KW-0378">Hydrolase</keyword>
<proteinExistence type="inferred from homology"/>
<reference evidence="8 9" key="2">
    <citation type="submission" date="2019-09" db="EMBL/GenBank/DDBJ databases">
        <authorList>
            <person name="Jin C."/>
        </authorList>
    </citation>
    <scope>NUCLEOTIDE SEQUENCE [LARGE SCALE GENOMIC DNA]</scope>
    <source>
        <strain evidence="8 9">AN110305</strain>
    </source>
</reference>
<dbReference type="PROSITE" id="PS00146">
    <property type="entry name" value="BETA_LACTAMASE_A"/>
    <property type="match status" value="1"/>
</dbReference>
<keyword evidence="9" id="KW-1185">Reference proteome</keyword>
<dbReference type="NCBIfam" id="NF033103">
    <property type="entry name" value="bla_class_A"/>
    <property type="match status" value="1"/>
</dbReference>
<dbReference type="PROSITE" id="PS51318">
    <property type="entry name" value="TAT"/>
    <property type="match status" value="1"/>
</dbReference>
<dbReference type="RefSeq" id="WP_149847659.1">
    <property type="nucleotide sequence ID" value="NZ_VUOB01000002.1"/>
</dbReference>
<gene>
    <name evidence="8" type="primary">bla</name>
    <name evidence="8" type="ORF">F0L68_02105</name>
</gene>
<name>A0A5B2XUE2_9PSEU</name>
<evidence type="ECO:0000259" key="7">
    <source>
        <dbReference type="Pfam" id="PF13354"/>
    </source>
</evidence>
<evidence type="ECO:0000256" key="5">
    <source>
        <dbReference type="ARBA" id="ARBA00023251"/>
    </source>
</evidence>
<dbReference type="InterPro" id="IPR045155">
    <property type="entry name" value="Beta-lactam_cat"/>
</dbReference>
<dbReference type="GO" id="GO:0030655">
    <property type="term" value="P:beta-lactam antibiotic catabolic process"/>
    <property type="evidence" value="ECO:0007669"/>
    <property type="project" value="InterPro"/>
</dbReference>
<keyword evidence="5 6" id="KW-0046">Antibiotic resistance</keyword>
<dbReference type="AlphaFoldDB" id="A0A5B2XUE2"/>
<protein>
    <recommendedName>
        <fullName evidence="3 6">Beta-lactamase</fullName>
        <ecNumber evidence="2 6">3.5.2.6</ecNumber>
    </recommendedName>
</protein>
<dbReference type="PRINTS" id="PR00118">
    <property type="entry name" value="BLACTAMASEA"/>
</dbReference>
<evidence type="ECO:0000256" key="4">
    <source>
        <dbReference type="ARBA" id="ARBA00022801"/>
    </source>
</evidence>
<dbReference type="Gene3D" id="3.40.710.10">
    <property type="entry name" value="DD-peptidase/beta-lactamase superfamily"/>
    <property type="match status" value="1"/>
</dbReference>
<organism evidence="8 9">
    <name type="scientific">Solihabitans fulvus</name>
    <dbReference type="NCBI Taxonomy" id="1892852"/>
    <lineage>
        <taxon>Bacteria</taxon>
        <taxon>Bacillati</taxon>
        <taxon>Actinomycetota</taxon>
        <taxon>Actinomycetes</taxon>
        <taxon>Pseudonocardiales</taxon>
        <taxon>Pseudonocardiaceae</taxon>
        <taxon>Solihabitans</taxon>
    </lineage>
</organism>
<evidence type="ECO:0000256" key="2">
    <source>
        <dbReference type="ARBA" id="ARBA00012865"/>
    </source>
</evidence>
<dbReference type="PROSITE" id="PS51257">
    <property type="entry name" value="PROKAR_LIPOPROTEIN"/>
    <property type="match status" value="1"/>
</dbReference>